<dbReference type="InterPro" id="IPR011009">
    <property type="entry name" value="Kinase-like_dom_sf"/>
</dbReference>
<evidence type="ECO:0000256" key="6">
    <source>
        <dbReference type="ARBA" id="ARBA00022729"/>
    </source>
</evidence>
<keyword evidence="12 23" id="KW-0472">Membrane</keyword>
<protein>
    <recommendedName>
        <fullName evidence="2">receptor protein-tyrosine kinase</fullName>
        <ecNumber evidence="2">2.7.10.1</ecNumber>
    </recommendedName>
</protein>
<dbReference type="STRING" id="151549.A0A4C1Y552"/>
<dbReference type="GO" id="GO:0005886">
    <property type="term" value="C:plasma membrane"/>
    <property type="evidence" value="ECO:0007669"/>
    <property type="project" value="TreeGrafter"/>
</dbReference>
<evidence type="ECO:0000256" key="12">
    <source>
        <dbReference type="ARBA" id="ARBA00023136"/>
    </source>
</evidence>
<evidence type="ECO:0000256" key="16">
    <source>
        <dbReference type="ARBA" id="ARBA00023180"/>
    </source>
</evidence>
<dbReference type="InterPro" id="IPR001245">
    <property type="entry name" value="Ser-Thr/Tyr_kinase_cat_dom"/>
</dbReference>
<dbReference type="PROSITE" id="PS00109">
    <property type="entry name" value="PROTEIN_KINASE_TYR"/>
    <property type="match status" value="1"/>
</dbReference>
<feature type="binding site" evidence="21">
    <location>
        <position position="409"/>
    </location>
    <ligand>
        <name>ATP</name>
        <dbReference type="ChEBI" id="CHEBI:30616"/>
    </ligand>
</feature>
<gene>
    <name evidence="26" type="primary">Cad96Ca</name>
    <name evidence="26" type="ORF">EVAR_98210_1</name>
</gene>
<dbReference type="GO" id="GO:0005524">
    <property type="term" value="F:ATP binding"/>
    <property type="evidence" value="ECO:0007669"/>
    <property type="project" value="UniProtKB-UniRule"/>
</dbReference>
<keyword evidence="13" id="KW-0829">Tyrosine-protein kinase</keyword>
<evidence type="ECO:0000256" key="20">
    <source>
        <dbReference type="PROSITE-ProRule" id="PRU00043"/>
    </source>
</evidence>
<comment type="function">
    <text evidence="19">Receptor for basic fibroblast growth factor.</text>
</comment>
<keyword evidence="16" id="KW-0325">Glycoprotein</keyword>
<dbReference type="CDD" id="cd00192">
    <property type="entry name" value="PTKc"/>
    <property type="match status" value="1"/>
</dbReference>
<dbReference type="GO" id="GO:0007156">
    <property type="term" value="P:homophilic cell adhesion via plasma membrane adhesion molecules"/>
    <property type="evidence" value="ECO:0007669"/>
    <property type="project" value="InterPro"/>
</dbReference>
<dbReference type="Pfam" id="PF07714">
    <property type="entry name" value="PK_Tyr_Ser-Thr"/>
    <property type="match status" value="2"/>
</dbReference>
<evidence type="ECO:0000256" key="5">
    <source>
        <dbReference type="ARBA" id="ARBA00022692"/>
    </source>
</evidence>
<sequence>MRTESPVNEFVTLHIRLTLSSHDPLGVGVPFTVRLDKQWIALPSYKNGTVITTVHADPTENGPITYGLETTGPPVPFTVNPRTGEVTVNDTLADKENQTYLLWVTFDGGTIPQRAEVLAMVTDKTGKLPKLIPKPPSFNYPFPLPMDYPFFPKAKAPPTKKPLSTTTESSETSVYYQGTAPESSTSVILSSTNVPEDVLENKISISDLQTENEKNTSRTNVGVPTTAGASDVTITLVSLLAVTGVVFIVVMATVYLWKKHKPGKSEGKKDSMSKDGSGIVLQDTAALHHWERPRANSNRYESWDNGHLQEFRAGLSGKWSVRQKLACSGQGYVTFGLELVLDTLEKISRYVSLSDETSVSKERPRDEWEFPRHKLRIFNIVGEGAFGQVWRGHATDIDGKKGEVTVAVKTLKENASEKEKKDLLQELIVMKNLGTHPNVVRLIGCCTEKEPALVIMEFVSLGKLQQFLRDSRAERHYGNTHGGSRYLTSRDLTHFAYQVARGMAFLSSKGTSTAAGCGTTEGALGDRSHRLRLRQVKPARKGDNEAAVPGAPTPGGAPKRRRLRRTDVRHACPQIIHRDLAARNVLITEERTCKVADFGFARDVGGAHVYERKSDGRLPIRWMAPESLYDDIFSVKSDVWSFGVLLWEIVTLGSTPYPGLSAGDVMRKVRDGHRLEKPEHCRRELYNIMYYCWEAEPSARPDFSECGTLLEHLLCTETDYIELERFPDHSYYNVQHLDGEKL</sequence>
<dbReference type="OrthoDB" id="3256376at2759"/>
<evidence type="ECO:0000256" key="1">
    <source>
        <dbReference type="ARBA" id="ARBA00004167"/>
    </source>
</evidence>
<keyword evidence="6" id="KW-0732">Signal</keyword>
<evidence type="ECO:0000256" key="13">
    <source>
        <dbReference type="ARBA" id="ARBA00023137"/>
    </source>
</evidence>
<keyword evidence="5 23" id="KW-0812">Transmembrane</keyword>
<dbReference type="SMART" id="SM00219">
    <property type="entry name" value="TyrKc"/>
    <property type="match status" value="1"/>
</dbReference>
<dbReference type="EMBL" id="BGZK01001081">
    <property type="protein sequence ID" value="GBP70630.1"/>
    <property type="molecule type" value="Genomic_DNA"/>
</dbReference>
<feature type="domain" description="Protein kinase" evidence="24">
    <location>
        <begin position="375"/>
        <end position="715"/>
    </location>
</feature>
<keyword evidence="9 26" id="KW-0418">Kinase</keyword>
<keyword evidence="20" id="KW-0106">Calcium</keyword>
<dbReference type="GO" id="GO:0007169">
    <property type="term" value="P:cell surface receptor protein tyrosine kinase signaling pathway"/>
    <property type="evidence" value="ECO:0007669"/>
    <property type="project" value="TreeGrafter"/>
</dbReference>
<dbReference type="Gene3D" id="2.60.40.60">
    <property type="entry name" value="Cadherins"/>
    <property type="match status" value="1"/>
</dbReference>
<feature type="compositionally biased region" description="Low complexity" evidence="22">
    <location>
        <begin position="546"/>
        <end position="557"/>
    </location>
</feature>
<feature type="compositionally biased region" description="Low complexity" evidence="22">
    <location>
        <begin position="156"/>
        <end position="173"/>
    </location>
</feature>
<dbReference type="GO" id="GO:0004714">
    <property type="term" value="F:transmembrane receptor protein tyrosine kinase activity"/>
    <property type="evidence" value="ECO:0007669"/>
    <property type="project" value="UniProtKB-EC"/>
</dbReference>
<feature type="region of interest" description="Disordered" evidence="22">
    <location>
        <begin position="537"/>
        <end position="564"/>
    </location>
</feature>
<evidence type="ECO:0000256" key="9">
    <source>
        <dbReference type="ARBA" id="ARBA00022777"/>
    </source>
</evidence>
<dbReference type="GO" id="GO:0043235">
    <property type="term" value="C:receptor complex"/>
    <property type="evidence" value="ECO:0007669"/>
    <property type="project" value="TreeGrafter"/>
</dbReference>
<evidence type="ECO:0000256" key="19">
    <source>
        <dbReference type="ARBA" id="ARBA00056965"/>
    </source>
</evidence>
<evidence type="ECO:0000256" key="15">
    <source>
        <dbReference type="ARBA" id="ARBA00023170"/>
    </source>
</evidence>
<dbReference type="InterPro" id="IPR015919">
    <property type="entry name" value="Cadherin-like_sf"/>
</dbReference>
<dbReference type="InterPro" id="IPR000719">
    <property type="entry name" value="Prot_kinase_dom"/>
</dbReference>
<evidence type="ECO:0000259" key="24">
    <source>
        <dbReference type="PROSITE" id="PS50011"/>
    </source>
</evidence>
<keyword evidence="11 23" id="KW-1133">Transmembrane helix</keyword>
<keyword evidence="7" id="KW-0677">Repeat</keyword>
<dbReference type="InterPro" id="IPR008266">
    <property type="entry name" value="Tyr_kinase_AS"/>
</dbReference>
<evidence type="ECO:0000256" key="14">
    <source>
        <dbReference type="ARBA" id="ARBA00023157"/>
    </source>
</evidence>
<keyword evidence="27" id="KW-1185">Reference proteome</keyword>
<keyword evidence="8 21" id="KW-0547">Nucleotide-binding</keyword>
<dbReference type="FunFam" id="3.30.200.20:FF:000593">
    <property type="entry name" value="Predicted protein"/>
    <property type="match status" value="1"/>
</dbReference>
<evidence type="ECO:0000256" key="23">
    <source>
        <dbReference type="SAM" id="Phobius"/>
    </source>
</evidence>
<reference evidence="26 27" key="1">
    <citation type="journal article" date="2019" name="Commun. Biol.">
        <title>The bagworm genome reveals a unique fibroin gene that provides high tensile strength.</title>
        <authorList>
            <person name="Kono N."/>
            <person name="Nakamura H."/>
            <person name="Ohtoshi R."/>
            <person name="Tomita M."/>
            <person name="Numata K."/>
            <person name="Arakawa K."/>
        </authorList>
    </citation>
    <scope>NUCLEOTIDE SEQUENCE [LARGE SCALE GENOMIC DNA]</scope>
</reference>
<dbReference type="AlphaFoldDB" id="A0A4C1Y552"/>
<dbReference type="Proteomes" id="UP000299102">
    <property type="component" value="Unassembled WGS sequence"/>
</dbReference>
<keyword evidence="4" id="KW-0808">Transferase</keyword>
<evidence type="ECO:0000313" key="26">
    <source>
        <dbReference type="EMBL" id="GBP70630.1"/>
    </source>
</evidence>
<feature type="region of interest" description="Disordered" evidence="22">
    <location>
        <begin position="156"/>
        <end position="178"/>
    </location>
</feature>
<accession>A0A4C1Y552</accession>
<keyword evidence="3" id="KW-0597">Phosphoprotein</keyword>
<evidence type="ECO:0000256" key="17">
    <source>
        <dbReference type="ARBA" id="ARBA00023319"/>
    </source>
</evidence>
<comment type="caution">
    <text evidence="26">The sequence shown here is derived from an EMBL/GenBank/DDBJ whole genome shotgun (WGS) entry which is preliminary data.</text>
</comment>
<organism evidence="26 27">
    <name type="scientific">Eumeta variegata</name>
    <name type="common">Bagworm moth</name>
    <name type="synonym">Eumeta japonica</name>
    <dbReference type="NCBI Taxonomy" id="151549"/>
    <lineage>
        <taxon>Eukaryota</taxon>
        <taxon>Metazoa</taxon>
        <taxon>Ecdysozoa</taxon>
        <taxon>Arthropoda</taxon>
        <taxon>Hexapoda</taxon>
        <taxon>Insecta</taxon>
        <taxon>Pterygota</taxon>
        <taxon>Neoptera</taxon>
        <taxon>Endopterygota</taxon>
        <taxon>Lepidoptera</taxon>
        <taxon>Glossata</taxon>
        <taxon>Ditrysia</taxon>
        <taxon>Tineoidea</taxon>
        <taxon>Psychidae</taxon>
        <taxon>Oiketicinae</taxon>
        <taxon>Eumeta</taxon>
    </lineage>
</organism>
<dbReference type="SUPFAM" id="SSF49313">
    <property type="entry name" value="Cadherin-like"/>
    <property type="match status" value="1"/>
</dbReference>
<dbReference type="InterPro" id="IPR020635">
    <property type="entry name" value="Tyr_kinase_cat_dom"/>
</dbReference>
<proteinExistence type="predicted"/>
<evidence type="ECO:0000256" key="7">
    <source>
        <dbReference type="ARBA" id="ARBA00022737"/>
    </source>
</evidence>
<keyword evidence="17" id="KW-0393">Immunoglobulin domain</keyword>
<evidence type="ECO:0000256" key="18">
    <source>
        <dbReference type="ARBA" id="ARBA00051243"/>
    </source>
</evidence>
<feature type="domain" description="Cadherin" evidence="25">
    <location>
        <begin position="51"/>
        <end position="138"/>
    </location>
</feature>
<dbReference type="Gene3D" id="3.30.200.20">
    <property type="entry name" value="Phosphorylase Kinase, domain 1"/>
    <property type="match status" value="1"/>
</dbReference>
<keyword evidence="15 26" id="KW-0675">Receptor</keyword>
<evidence type="ECO:0000259" key="25">
    <source>
        <dbReference type="PROSITE" id="PS50268"/>
    </source>
</evidence>
<dbReference type="PROSITE" id="PS50011">
    <property type="entry name" value="PROTEIN_KINASE_DOM"/>
    <property type="match status" value="1"/>
</dbReference>
<evidence type="ECO:0000313" key="27">
    <source>
        <dbReference type="Proteomes" id="UP000299102"/>
    </source>
</evidence>
<comment type="subcellular location">
    <subcellularLocation>
        <location evidence="1">Membrane</location>
        <topology evidence="1">Single-pass membrane protein</topology>
    </subcellularLocation>
</comment>
<dbReference type="FunFam" id="1.10.510.10:FF:000554">
    <property type="entry name" value="Predicted protein"/>
    <property type="match status" value="1"/>
</dbReference>
<dbReference type="PROSITE" id="PS00107">
    <property type="entry name" value="PROTEIN_KINASE_ATP"/>
    <property type="match status" value="1"/>
</dbReference>
<evidence type="ECO:0000256" key="21">
    <source>
        <dbReference type="PROSITE-ProRule" id="PRU10141"/>
    </source>
</evidence>
<dbReference type="PANTHER" id="PTHR24416:SF621">
    <property type="entry name" value="TYROSINE KINASE RECEPTOR CAD96CA"/>
    <property type="match status" value="1"/>
</dbReference>
<dbReference type="Gene3D" id="1.10.510.10">
    <property type="entry name" value="Transferase(Phosphotransferase) domain 1"/>
    <property type="match status" value="1"/>
</dbReference>
<keyword evidence="14" id="KW-1015">Disulfide bond</keyword>
<dbReference type="InterPro" id="IPR002126">
    <property type="entry name" value="Cadherin-like_dom"/>
</dbReference>
<dbReference type="InterPro" id="IPR017441">
    <property type="entry name" value="Protein_kinase_ATP_BS"/>
</dbReference>
<dbReference type="GO" id="GO:0005509">
    <property type="term" value="F:calcium ion binding"/>
    <property type="evidence" value="ECO:0007669"/>
    <property type="project" value="UniProtKB-UniRule"/>
</dbReference>
<dbReference type="SUPFAM" id="SSF56112">
    <property type="entry name" value="Protein kinase-like (PK-like)"/>
    <property type="match status" value="1"/>
</dbReference>
<evidence type="ECO:0000256" key="3">
    <source>
        <dbReference type="ARBA" id="ARBA00022553"/>
    </source>
</evidence>
<dbReference type="EC" id="2.7.10.1" evidence="2"/>
<keyword evidence="10 21" id="KW-0067">ATP-binding</keyword>
<name>A0A4C1Y552_EUMVA</name>
<evidence type="ECO:0000256" key="22">
    <source>
        <dbReference type="SAM" id="MobiDB-lite"/>
    </source>
</evidence>
<feature type="transmembrane region" description="Helical" evidence="23">
    <location>
        <begin position="234"/>
        <end position="257"/>
    </location>
</feature>
<evidence type="ECO:0000256" key="2">
    <source>
        <dbReference type="ARBA" id="ARBA00011902"/>
    </source>
</evidence>
<dbReference type="PANTHER" id="PTHR24416">
    <property type="entry name" value="TYROSINE-PROTEIN KINASE RECEPTOR"/>
    <property type="match status" value="1"/>
</dbReference>
<comment type="catalytic activity">
    <reaction evidence="18">
        <text>L-tyrosyl-[protein] + ATP = O-phospho-L-tyrosyl-[protein] + ADP + H(+)</text>
        <dbReference type="Rhea" id="RHEA:10596"/>
        <dbReference type="Rhea" id="RHEA-COMP:10136"/>
        <dbReference type="Rhea" id="RHEA-COMP:20101"/>
        <dbReference type="ChEBI" id="CHEBI:15378"/>
        <dbReference type="ChEBI" id="CHEBI:30616"/>
        <dbReference type="ChEBI" id="CHEBI:46858"/>
        <dbReference type="ChEBI" id="CHEBI:61978"/>
        <dbReference type="ChEBI" id="CHEBI:456216"/>
        <dbReference type="EC" id="2.7.10.1"/>
    </reaction>
</comment>
<evidence type="ECO:0000256" key="4">
    <source>
        <dbReference type="ARBA" id="ARBA00022679"/>
    </source>
</evidence>
<dbReference type="CDD" id="cd11304">
    <property type="entry name" value="Cadherin_repeat"/>
    <property type="match status" value="1"/>
</dbReference>
<evidence type="ECO:0000256" key="10">
    <source>
        <dbReference type="ARBA" id="ARBA00022840"/>
    </source>
</evidence>
<evidence type="ECO:0000256" key="8">
    <source>
        <dbReference type="ARBA" id="ARBA00022741"/>
    </source>
</evidence>
<evidence type="ECO:0000256" key="11">
    <source>
        <dbReference type="ARBA" id="ARBA00022989"/>
    </source>
</evidence>
<dbReference type="InterPro" id="IPR050122">
    <property type="entry name" value="RTK"/>
</dbReference>
<dbReference type="PROSITE" id="PS50268">
    <property type="entry name" value="CADHERIN_2"/>
    <property type="match status" value="1"/>
</dbReference>